<reference evidence="2 3" key="1">
    <citation type="submission" date="2019-02" db="EMBL/GenBank/DDBJ databases">
        <title>Deep-cultivation of Planctomycetes and their phenomic and genomic characterization uncovers novel biology.</title>
        <authorList>
            <person name="Wiegand S."/>
            <person name="Jogler M."/>
            <person name="Boedeker C."/>
            <person name="Pinto D."/>
            <person name="Vollmers J."/>
            <person name="Rivas-Marin E."/>
            <person name="Kohn T."/>
            <person name="Peeters S.H."/>
            <person name="Heuer A."/>
            <person name="Rast P."/>
            <person name="Oberbeckmann S."/>
            <person name="Bunk B."/>
            <person name="Jeske O."/>
            <person name="Meyerdierks A."/>
            <person name="Storesund J.E."/>
            <person name="Kallscheuer N."/>
            <person name="Luecker S."/>
            <person name="Lage O.M."/>
            <person name="Pohl T."/>
            <person name="Merkel B.J."/>
            <person name="Hornburger P."/>
            <person name="Mueller R.-W."/>
            <person name="Bruemmer F."/>
            <person name="Labrenz M."/>
            <person name="Spormann A.M."/>
            <person name="Op den Camp H."/>
            <person name="Overmann J."/>
            <person name="Amann R."/>
            <person name="Jetten M.S.M."/>
            <person name="Mascher T."/>
            <person name="Medema M.H."/>
            <person name="Devos D.P."/>
            <person name="Kaster A.-K."/>
            <person name="Ovreas L."/>
            <person name="Rohde M."/>
            <person name="Galperin M.Y."/>
            <person name="Jogler C."/>
        </authorList>
    </citation>
    <scope>NUCLEOTIDE SEQUENCE [LARGE SCALE GENOMIC DNA]</scope>
    <source>
        <strain evidence="2 3">Pla85_3_4</strain>
    </source>
</reference>
<organism evidence="2 3">
    <name type="scientific">Lignipirellula cremea</name>
    <dbReference type="NCBI Taxonomy" id="2528010"/>
    <lineage>
        <taxon>Bacteria</taxon>
        <taxon>Pseudomonadati</taxon>
        <taxon>Planctomycetota</taxon>
        <taxon>Planctomycetia</taxon>
        <taxon>Pirellulales</taxon>
        <taxon>Pirellulaceae</taxon>
        <taxon>Lignipirellula</taxon>
    </lineage>
</organism>
<proteinExistence type="predicted"/>
<evidence type="ECO:0000256" key="1">
    <source>
        <dbReference type="SAM" id="Phobius"/>
    </source>
</evidence>
<feature type="transmembrane region" description="Helical" evidence="1">
    <location>
        <begin position="12"/>
        <end position="34"/>
    </location>
</feature>
<evidence type="ECO:0000313" key="2">
    <source>
        <dbReference type="EMBL" id="QDU94761.1"/>
    </source>
</evidence>
<dbReference type="InterPro" id="IPR045584">
    <property type="entry name" value="Pilin-like"/>
</dbReference>
<dbReference type="KEGG" id="lcre:Pla8534_25680"/>
<accession>A0A518DSE7</accession>
<keyword evidence="1" id="KW-0472">Membrane</keyword>
<dbReference type="InterPro" id="IPR012902">
    <property type="entry name" value="N_methyl_site"/>
</dbReference>
<dbReference type="SUPFAM" id="SSF54523">
    <property type="entry name" value="Pili subunits"/>
    <property type="match status" value="1"/>
</dbReference>
<keyword evidence="1" id="KW-0812">Transmembrane</keyword>
<dbReference type="NCBIfam" id="TIGR02532">
    <property type="entry name" value="IV_pilin_GFxxxE"/>
    <property type="match status" value="1"/>
</dbReference>
<dbReference type="EMBL" id="CP036433">
    <property type="protein sequence ID" value="QDU94761.1"/>
    <property type="molecule type" value="Genomic_DNA"/>
</dbReference>
<dbReference type="AlphaFoldDB" id="A0A518DSE7"/>
<sequence>MPCLACPPAARQGYTLVELMIVIALLSILTSMVLPQFQPSVHEQITAVAQIVADDLAYCRTLAVMNSSEYSLAFDQATNSYTLTHAGSNPQLRILPSGPFGRETNPSHQRIAQLDDLPSLGPRVVIVGIETEGSPVAASGSLTFGPLGSVSGGRDITIWLSAGAGSARRYIPLIIPDVSGLIEIGDTQKQAP</sequence>
<keyword evidence="3" id="KW-1185">Reference proteome</keyword>
<name>A0A518DSE7_9BACT</name>
<evidence type="ECO:0000313" key="3">
    <source>
        <dbReference type="Proteomes" id="UP000317648"/>
    </source>
</evidence>
<dbReference type="Pfam" id="PF07963">
    <property type="entry name" value="N_methyl"/>
    <property type="match status" value="1"/>
</dbReference>
<gene>
    <name evidence="2" type="ORF">Pla8534_25680</name>
</gene>
<dbReference type="Proteomes" id="UP000317648">
    <property type="component" value="Chromosome"/>
</dbReference>
<dbReference type="Gene3D" id="3.30.700.10">
    <property type="entry name" value="Glycoprotein, Type 4 Pilin"/>
    <property type="match status" value="1"/>
</dbReference>
<dbReference type="PROSITE" id="PS00409">
    <property type="entry name" value="PROKAR_NTER_METHYL"/>
    <property type="match status" value="1"/>
</dbReference>
<protein>
    <submittedName>
        <fullName evidence="2">Putative major pilin subunit</fullName>
    </submittedName>
</protein>
<keyword evidence="1" id="KW-1133">Transmembrane helix</keyword>